<dbReference type="GO" id="GO:0005085">
    <property type="term" value="F:guanyl-nucleotide exchange factor activity"/>
    <property type="evidence" value="ECO:0007669"/>
    <property type="project" value="UniProtKB-ARBA"/>
</dbReference>
<accession>A0A3M7P6C1</accession>
<dbReference type="AlphaFoldDB" id="A0A3M7P6C1"/>
<keyword evidence="3" id="KW-1185">Reference proteome</keyword>
<reference evidence="2 3" key="1">
    <citation type="journal article" date="2018" name="Sci. Rep.">
        <title>Genomic signatures of local adaptation to the degree of environmental predictability in rotifers.</title>
        <authorList>
            <person name="Franch-Gras L."/>
            <person name="Hahn C."/>
            <person name="Garcia-Roger E.M."/>
            <person name="Carmona M.J."/>
            <person name="Serra M."/>
            <person name="Gomez A."/>
        </authorList>
    </citation>
    <scope>NUCLEOTIDE SEQUENCE [LARGE SCALE GENOMIC DNA]</scope>
    <source>
        <strain evidence="2">HYR1</strain>
    </source>
</reference>
<comment type="caution">
    <text evidence="2">The sequence shown here is derived from an EMBL/GenBank/DDBJ whole genome shotgun (WGS) entry which is preliminary data.</text>
</comment>
<evidence type="ECO:0000313" key="3">
    <source>
        <dbReference type="Proteomes" id="UP000276133"/>
    </source>
</evidence>
<dbReference type="InterPro" id="IPR037516">
    <property type="entry name" value="Tripartite_DENN"/>
</dbReference>
<dbReference type="EMBL" id="REGN01012917">
    <property type="protein sequence ID" value="RMZ94628.1"/>
    <property type="molecule type" value="Genomic_DNA"/>
</dbReference>
<sequence length="238" mass="27800">MKKSYFSNCPLSLGNEIKAPLVAGVETGFFDLFDPPKNFVCVDLDTNGIFWTAETIPVSLSILPKKIFFFLKDKLTQIFSELNEFIQLNNLDKNLKNNEPNFKKKMADFELLIREVFLKAMVYVLRDLKNYIQIDKFPKDLEAIDHDLNKYFNVEKFLENVEQSEKSFYQELIKTECFFDCILNLTLPSKQQSDLAQSFIFFLYLHAEMSLNGFKDNGIKLKPFNINRDCPTKVFFSP</sequence>
<dbReference type="Gene3D" id="3.40.50.11500">
    <property type="match status" value="1"/>
</dbReference>
<proteinExistence type="predicted"/>
<evidence type="ECO:0000313" key="2">
    <source>
        <dbReference type="EMBL" id="RMZ94628.1"/>
    </source>
</evidence>
<dbReference type="InterPro" id="IPR005112">
    <property type="entry name" value="dDENN_dom"/>
</dbReference>
<dbReference type="PANTHER" id="PTHR12296:SF21">
    <property type="entry name" value="DENN DOMAIN-CONTAINING PROTEIN 3"/>
    <property type="match status" value="1"/>
</dbReference>
<feature type="domain" description="UDENN" evidence="1">
    <location>
        <begin position="1"/>
        <end position="192"/>
    </location>
</feature>
<evidence type="ECO:0000259" key="1">
    <source>
        <dbReference type="PROSITE" id="PS50211"/>
    </source>
</evidence>
<dbReference type="PROSITE" id="PS50211">
    <property type="entry name" value="DENN"/>
    <property type="match status" value="1"/>
</dbReference>
<dbReference type="STRING" id="10195.A0A3M7P6C1"/>
<protein>
    <submittedName>
        <fullName evidence="2">C-myc promoter-binding isoform X1</fullName>
    </submittedName>
</protein>
<dbReference type="InterPro" id="IPR043153">
    <property type="entry name" value="DENN_C"/>
</dbReference>
<name>A0A3M7P6C1_BRAPC</name>
<gene>
    <name evidence="2" type="ORF">BpHYR1_031562</name>
</gene>
<organism evidence="2 3">
    <name type="scientific">Brachionus plicatilis</name>
    <name type="common">Marine rotifer</name>
    <name type="synonym">Brachionus muelleri</name>
    <dbReference type="NCBI Taxonomy" id="10195"/>
    <lineage>
        <taxon>Eukaryota</taxon>
        <taxon>Metazoa</taxon>
        <taxon>Spiralia</taxon>
        <taxon>Gnathifera</taxon>
        <taxon>Rotifera</taxon>
        <taxon>Eurotatoria</taxon>
        <taxon>Monogononta</taxon>
        <taxon>Pseudotrocha</taxon>
        <taxon>Ploima</taxon>
        <taxon>Brachionidae</taxon>
        <taxon>Brachionus</taxon>
    </lineage>
</organism>
<dbReference type="SMART" id="SM00801">
    <property type="entry name" value="dDENN"/>
    <property type="match status" value="1"/>
</dbReference>
<dbReference type="InterPro" id="IPR051696">
    <property type="entry name" value="DENN_Domain_GEFs"/>
</dbReference>
<dbReference type="GO" id="GO:0031410">
    <property type="term" value="C:cytoplasmic vesicle"/>
    <property type="evidence" value="ECO:0007669"/>
    <property type="project" value="TreeGrafter"/>
</dbReference>
<dbReference type="OrthoDB" id="75250at2759"/>
<dbReference type="GO" id="GO:0032483">
    <property type="term" value="P:regulation of Rab protein signal transduction"/>
    <property type="evidence" value="ECO:0007669"/>
    <property type="project" value="TreeGrafter"/>
</dbReference>
<dbReference type="Proteomes" id="UP000276133">
    <property type="component" value="Unassembled WGS sequence"/>
</dbReference>
<dbReference type="PANTHER" id="PTHR12296">
    <property type="entry name" value="DENN DOMAIN-CONTAINING PROTEIN 4"/>
    <property type="match status" value="1"/>
</dbReference>